<dbReference type="NCBIfam" id="TIGR04255">
    <property type="entry name" value="sporadTIGR04255"/>
    <property type="match status" value="1"/>
</dbReference>
<reference evidence="1 2" key="1">
    <citation type="journal article" date="2019" name="Int. J. Syst. Evol. Microbiol.">
        <title>The Global Catalogue of Microorganisms (GCM) 10K type strain sequencing project: providing services to taxonomists for standard genome sequencing and annotation.</title>
        <authorList>
            <consortium name="The Broad Institute Genomics Platform"/>
            <consortium name="The Broad Institute Genome Sequencing Center for Infectious Disease"/>
            <person name="Wu L."/>
            <person name="Ma J."/>
        </authorList>
    </citation>
    <scope>NUCLEOTIDE SEQUENCE [LARGE SCALE GENOMIC DNA]</scope>
    <source>
        <strain evidence="1 2">JCM 14942</strain>
    </source>
</reference>
<accession>A0ABN2AG65</accession>
<dbReference type="RefSeq" id="WP_181411142.1">
    <property type="nucleotide sequence ID" value="NZ_BAAAOR010000015.1"/>
</dbReference>
<dbReference type="EMBL" id="BAAAOR010000015">
    <property type="protein sequence ID" value="GAA1517858.1"/>
    <property type="molecule type" value="Genomic_DNA"/>
</dbReference>
<dbReference type="Proteomes" id="UP001500842">
    <property type="component" value="Unassembled WGS sequence"/>
</dbReference>
<name>A0ABN2AG65_9ACTN</name>
<proteinExistence type="predicted"/>
<comment type="caution">
    <text evidence="1">The sequence shown here is derived from an EMBL/GenBank/DDBJ whole genome shotgun (WGS) entry which is preliminary data.</text>
</comment>
<evidence type="ECO:0000313" key="2">
    <source>
        <dbReference type="Proteomes" id="UP001500842"/>
    </source>
</evidence>
<keyword evidence="2" id="KW-1185">Reference proteome</keyword>
<dbReference type="InterPro" id="IPR026349">
    <property type="entry name" value="CHP04255"/>
</dbReference>
<gene>
    <name evidence="1" type="ORF">GCM10009788_22480</name>
</gene>
<protein>
    <recommendedName>
        <fullName evidence="3">TIGR04255 family protein</fullName>
    </recommendedName>
</protein>
<sequence>MALTVTWPDYSAAPVVEVVVGVEFAPLPNFGVLSFGALHELWKARYPEVAEREALPPTRPLRPTGGFEFQFGQGIPPTRLWMASQGGERLIQIQHDRLLLNWRKVEAGSESAVYPGHEALIAEFRQLFEEFATSAAVGGVALTPLVTEWSYVNRLTSDHLLDGQALSVWTAPDLPIETEPLFTNLQHVRRFHHEGRDGQVEVSAAPQQIGEMSAGLLTISVKCFHRPDTTMTSALDSAEVAWQVARATFAATTTESARQQWGEAR</sequence>
<evidence type="ECO:0000313" key="1">
    <source>
        <dbReference type="EMBL" id="GAA1517858.1"/>
    </source>
</evidence>
<organism evidence="1 2">
    <name type="scientific">Nocardioides humi</name>
    <dbReference type="NCBI Taxonomy" id="449461"/>
    <lineage>
        <taxon>Bacteria</taxon>
        <taxon>Bacillati</taxon>
        <taxon>Actinomycetota</taxon>
        <taxon>Actinomycetes</taxon>
        <taxon>Propionibacteriales</taxon>
        <taxon>Nocardioidaceae</taxon>
        <taxon>Nocardioides</taxon>
    </lineage>
</organism>
<evidence type="ECO:0008006" key="3">
    <source>
        <dbReference type="Google" id="ProtNLM"/>
    </source>
</evidence>